<keyword evidence="2" id="KW-0812">Transmembrane</keyword>
<feature type="region of interest" description="Disordered" evidence="1">
    <location>
        <begin position="897"/>
        <end position="923"/>
    </location>
</feature>
<organism evidence="3 4">
    <name type="scientific">Rasiella rasia</name>
    <dbReference type="NCBI Taxonomy" id="2744027"/>
    <lineage>
        <taxon>Bacteria</taxon>
        <taxon>Pseudomonadati</taxon>
        <taxon>Bacteroidota</taxon>
        <taxon>Flavobacteriia</taxon>
        <taxon>Flavobacteriales</taxon>
        <taxon>Flavobacteriaceae</taxon>
        <taxon>Rasiella</taxon>
    </lineage>
</organism>
<gene>
    <name evidence="3" type="ORF">G5B37_10075</name>
</gene>
<evidence type="ECO:0000313" key="3">
    <source>
        <dbReference type="EMBL" id="QIE59899.1"/>
    </source>
</evidence>
<feature type="compositionally biased region" description="Basic and acidic residues" evidence="1">
    <location>
        <begin position="987"/>
        <end position="999"/>
    </location>
</feature>
<feature type="compositionally biased region" description="Gly residues" evidence="1">
    <location>
        <begin position="903"/>
        <end position="921"/>
    </location>
</feature>
<reference evidence="3 4" key="1">
    <citation type="submission" date="2020-02" db="EMBL/GenBank/DDBJ databases">
        <title>Complete genome sequence of Flavobacteriaceae bacterium.</title>
        <authorList>
            <person name="Kim S.-J."/>
            <person name="Kim Y.-S."/>
            <person name="Kim K.-H."/>
        </authorList>
    </citation>
    <scope>NUCLEOTIDE SEQUENCE [LARGE SCALE GENOMIC DNA]</scope>
    <source>
        <strain evidence="3 4">RR4-40</strain>
    </source>
</reference>
<feature type="transmembrane region" description="Helical" evidence="2">
    <location>
        <begin position="26"/>
        <end position="51"/>
    </location>
</feature>
<keyword evidence="4" id="KW-1185">Reference proteome</keyword>
<feature type="transmembrane region" description="Helical" evidence="2">
    <location>
        <begin position="57"/>
        <end position="79"/>
    </location>
</feature>
<dbReference type="Proteomes" id="UP000505306">
    <property type="component" value="Chromosome"/>
</dbReference>
<dbReference type="InterPro" id="IPR052258">
    <property type="entry name" value="Diverse_Func_Domain-Protein"/>
</dbReference>
<feature type="compositionally biased region" description="Gly residues" evidence="1">
    <location>
        <begin position="1000"/>
        <end position="1010"/>
    </location>
</feature>
<keyword evidence="2" id="KW-1133">Transmembrane helix</keyword>
<dbReference type="PANTHER" id="PTHR37612:SF20">
    <property type="entry name" value="PER-HEXAMER REPEAT PROTEIN 5-RELATED"/>
    <property type="match status" value="1"/>
</dbReference>
<dbReference type="KEGG" id="mgel:G5B37_10075"/>
<feature type="region of interest" description="Disordered" evidence="1">
    <location>
        <begin position="941"/>
        <end position="1024"/>
    </location>
</feature>
<feature type="compositionally biased region" description="Basic and acidic residues" evidence="1">
    <location>
        <begin position="678"/>
        <end position="718"/>
    </location>
</feature>
<dbReference type="PANTHER" id="PTHR37612">
    <property type="entry name" value="FIBROIN HEAVY CHAIN FIB-H LIKE PROTEIN"/>
    <property type="match status" value="1"/>
</dbReference>
<dbReference type="AlphaFoldDB" id="A0A6G6GMW6"/>
<evidence type="ECO:0000256" key="1">
    <source>
        <dbReference type="SAM" id="MobiDB-lite"/>
    </source>
</evidence>
<dbReference type="EMBL" id="CP049057">
    <property type="protein sequence ID" value="QIE59899.1"/>
    <property type="molecule type" value="Genomic_DNA"/>
</dbReference>
<evidence type="ECO:0000256" key="2">
    <source>
        <dbReference type="SAM" id="Phobius"/>
    </source>
</evidence>
<name>A0A6G6GMW6_9FLAO</name>
<protein>
    <submittedName>
        <fullName evidence="3">Uncharacterized protein</fullName>
    </submittedName>
</protein>
<accession>A0A6G6GMW6</accession>
<proteinExistence type="predicted"/>
<keyword evidence="2" id="KW-0472">Membrane</keyword>
<sequence length="1160" mass="132541">MSTFSIIQQKLEQFIKKYYTNELIKGAILFFAIGVLYLLITLLVEYFLWLSPTGRTILFWTFVVVELGLFARFIAFPLAKLFKLQQGISQEEAAKIIGSHFPQVNDKLLNVIQLNQNYRESELLAASIDQKAGELQPVPFKSAVNFSKNSKYLKYAAIPVVIFVLFTLFGDKDIFSSSYERVVNYDTAYEPPAPFSFYVVNDNLTAVENKPFTLQVRTEGEAIPENASITYNNESYYLKQTAPGVFEHTFEQPSVSTDFQLLANKVTSKEYTLDVLKTPSLLAFEMVLDYPGYTGKKDEILKSTGNATIPEGTRVTWKVNTKNTSEVSLKTKDTSYYFSKEQQAFSYNKGVYSKLDYAITTSNENLRDYENLSFTLGVIRDAYPEIEVESKQDSTNSQLTYFLGRVSDDYGLSKLRLVYFPIGDESKKQTEVLPVNKTTVDQFVYTFPGELQLEDGAAYEYYFEIFDNDAIHKYKSSKSGVYSFRKLTKDEEEKEQLENQDKSIKGMDKTLKDLKDQEKTLEELSKLQKEKKDLNFNDKKKLENFIKRQKQQEDMMKKFSEELKENLENFQPENEEKDKFKEELEKRLDENEERLEENEKLLEELEKLQEKIEKEELTEKLEKLAKQNKNQEKNLEQLLELTKRYYVTKKAEKLAEEIFKLGEEQEKLSEAPDDENTEEKQEELNKKFDEYKKEMEELQKENEGLKEPMDIPQDKSAEQEVQEEQQKASESLNKQDKQNAKKSQKKAGEKMKQMGSQMQASMQAMQGESIEEDADMLRQILDNLVVFSFEQEAVMEDFKTIDYGNPIFGKKLNLQNDLKLNFQHVDDSIFALSLRNPMISGAINETLTEINYNMDKSLERLAENQMRQGVSSQQYTVTGANELAIMLSNVLNSMQQQMQSMGQGQGSGQGKGKGQGQGQGKGFQLPDIIEQQKSLGEQMKDGIGKKKKGQGGGESGESGKGDSGDGEAGESNGSKGENERSGQPGDGKGKGKGEGKGEGEGGGDGNGSGNGNNQEGDGEGYNEDLNGQLYEIYKQQQQLRQQLQDKLSKEGLNGRGGNLLKQMEQVEQQLLDKGFNDRTLEKMLNLQYELLKLDKADFEQGQESRRESTSNRTNYTNTLRLSPEEVKKFFNTTEILNREALPLKPQYKEKVQDYFKEKND</sequence>
<feature type="region of interest" description="Disordered" evidence="1">
    <location>
        <begin position="662"/>
        <end position="752"/>
    </location>
</feature>
<dbReference type="RefSeq" id="WP_164679911.1">
    <property type="nucleotide sequence ID" value="NZ_CP049057.1"/>
</dbReference>
<evidence type="ECO:0000313" key="4">
    <source>
        <dbReference type="Proteomes" id="UP000505306"/>
    </source>
</evidence>
<feature type="transmembrane region" description="Helical" evidence="2">
    <location>
        <begin position="152"/>
        <end position="170"/>
    </location>
</feature>